<feature type="transmembrane region" description="Helical" evidence="8">
    <location>
        <begin position="2545"/>
        <end position="2570"/>
    </location>
</feature>
<organism evidence="11 12">
    <name type="scientific">Larinioides sclopetarius</name>
    <dbReference type="NCBI Taxonomy" id="280406"/>
    <lineage>
        <taxon>Eukaryota</taxon>
        <taxon>Metazoa</taxon>
        <taxon>Ecdysozoa</taxon>
        <taxon>Arthropoda</taxon>
        <taxon>Chelicerata</taxon>
        <taxon>Arachnida</taxon>
        <taxon>Araneae</taxon>
        <taxon>Araneomorphae</taxon>
        <taxon>Entelegynae</taxon>
        <taxon>Araneoidea</taxon>
        <taxon>Araneidae</taxon>
        <taxon>Larinioides</taxon>
    </lineage>
</organism>
<dbReference type="InterPro" id="IPR001024">
    <property type="entry name" value="PLAT/LH2_dom"/>
</dbReference>
<feature type="domain" description="PKD" evidence="9">
    <location>
        <begin position="874"/>
        <end position="941"/>
    </location>
</feature>
<dbReference type="GO" id="GO:0005929">
    <property type="term" value="C:cilium"/>
    <property type="evidence" value="ECO:0007669"/>
    <property type="project" value="UniProtKB-ARBA"/>
</dbReference>
<dbReference type="Pfam" id="PF01477">
    <property type="entry name" value="PLAT"/>
    <property type="match status" value="1"/>
</dbReference>
<name>A0AAV1YTD9_9ARAC</name>
<dbReference type="Proteomes" id="UP001497382">
    <property type="component" value="Unassembled WGS sequence"/>
</dbReference>
<feature type="domain" description="PKD" evidence="9">
    <location>
        <begin position="966"/>
        <end position="1028"/>
    </location>
</feature>
<evidence type="ECO:0000256" key="3">
    <source>
        <dbReference type="ARBA" id="ARBA00022737"/>
    </source>
</evidence>
<evidence type="ECO:0000313" key="12">
    <source>
        <dbReference type="Proteomes" id="UP001497382"/>
    </source>
</evidence>
<dbReference type="InterPro" id="IPR000601">
    <property type="entry name" value="PKD_dom"/>
</dbReference>
<dbReference type="InterPro" id="IPR035986">
    <property type="entry name" value="PKD_dom_sf"/>
</dbReference>
<dbReference type="Pfam" id="PF00801">
    <property type="entry name" value="PKD"/>
    <property type="match status" value="4"/>
</dbReference>
<feature type="region of interest" description="Disordered" evidence="7">
    <location>
        <begin position="3784"/>
        <end position="3815"/>
    </location>
</feature>
<dbReference type="GO" id="GO:0005886">
    <property type="term" value="C:plasma membrane"/>
    <property type="evidence" value="ECO:0007669"/>
    <property type="project" value="TreeGrafter"/>
</dbReference>
<dbReference type="InterPro" id="IPR022409">
    <property type="entry name" value="PKD/Chitinase_dom"/>
</dbReference>
<feature type="transmembrane region" description="Helical" evidence="8">
    <location>
        <begin position="3143"/>
        <end position="3166"/>
    </location>
</feature>
<accession>A0AAV1YTD9</accession>
<evidence type="ECO:0000256" key="8">
    <source>
        <dbReference type="SAM" id="Phobius"/>
    </source>
</evidence>
<dbReference type="PROSITE" id="PS50093">
    <property type="entry name" value="PKD"/>
    <property type="match status" value="5"/>
</dbReference>
<evidence type="ECO:0000256" key="7">
    <source>
        <dbReference type="SAM" id="MobiDB-lite"/>
    </source>
</evidence>
<evidence type="ECO:0000259" key="10">
    <source>
        <dbReference type="PROSITE" id="PS50095"/>
    </source>
</evidence>
<feature type="domain" description="PKD" evidence="9">
    <location>
        <begin position="1279"/>
        <end position="1321"/>
    </location>
</feature>
<dbReference type="SMART" id="SM00089">
    <property type="entry name" value="PKD"/>
    <property type="match status" value="4"/>
</dbReference>
<comment type="subcellular location">
    <subcellularLocation>
        <location evidence="1">Membrane</location>
        <topology evidence="1">Multi-pass membrane protein</topology>
    </subcellularLocation>
</comment>
<dbReference type="EMBL" id="CAXIEN010000004">
    <property type="protein sequence ID" value="CAL1261996.1"/>
    <property type="molecule type" value="Genomic_DNA"/>
</dbReference>
<dbReference type="SUPFAM" id="SSF49723">
    <property type="entry name" value="Lipase/lipooxygenase domain (PLAT/LH2 domain)"/>
    <property type="match status" value="1"/>
</dbReference>
<evidence type="ECO:0000256" key="6">
    <source>
        <dbReference type="PROSITE-ProRule" id="PRU00152"/>
    </source>
</evidence>
<comment type="caution">
    <text evidence="6">Lacks conserved residue(s) required for the propagation of feature annotation.</text>
</comment>
<keyword evidence="5 8" id="KW-0472">Membrane</keyword>
<dbReference type="GO" id="GO:0006816">
    <property type="term" value="P:calcium ion transport"/>
    <property type="evidence" value="ECO:0007669"/>
    <property type="project" value="TreeGrafter"/>
</dbReference>
<dbReference type="PANTHER" id="PTHR46730">
    <property type="entry name" value="POLYCYSTIN-1"/>
    <property type="match status" value="1"/>
</dbReference>
<evidence type="ECO:0000256" key="4">
    <source>
        <dbReference type="ARBA" id="ARBA00022989"/>
    </source>
</evidence>
<feature type="domain" description="PKD" evidence="9">
    <location>
        <begin position="1359"/>
        <end position="1411"/>
    </location>
</feature>
<evidence type="ECO:0000256" key="1">
    <source>
        <dbReference type="ARBA" id="ARBA00004141"/>
    </source>
</evidence>
<dbReference type="Pfam" id="PF02010">
    <property type="entry name" value="REJ"/>
    <property type="match status" value="2"/>
</dbReference>
<reference evidence="11 12" key="1">
    <citation type="submission" date="2024-04" db="EMBL/GenBank/DDBJ databases">
        <authorList>
            <person name="Rising A."/>
            <person name="Reimegard J."/>
            <person name="Sonavane S."/>
            <person name="Akerstrom W."/>
            <person name="Nylinder S."/>
            <person name="Hedman E."/>
            <person name="Kallberg Y."/>
        </authorList>
    </citation>
    <scope>NUCLEOTIDE SEQUENCE [LARGE SCALE GENOMIC DNA]</scope>
</reference>
<dbReference type="Gene3D" id="2.60.40.10">
    <property type="entry name" value="Immunoglobulins"/>
    <property type="match status" value="3"/>
</dbReference>
<dbReference type="GO" id="GO:0005261">
    <property type="term" value="F:monoatomic cation channel activity"/>
    <property type="evidence" value="ECO:0007669"/>
    <property type="project" value="TreeGrafter"/>
</dbReference>
<evidence type="ECO:0000313" key="11">
    <source>
        <dbReference type="EMBL" id="CAL1261996.1"/>
    </source>
</evidence>
<evidence type="ECO:0000256" key="2">
    <source>
        <dbReference type="ARBA" id="ARBA00022692"/>
    </source>
</evidence>
<dbReference type="CDD" id="cd00146">
    <property type="entry name" value="PKD"/>
    <property type="match status" value="3"/>
</dbReference>
<keyword evidence="2 8" id="KW-0812">Transmembrane</keyword>
<gene>
    <name evidence="11" type="ORF">LARSCL_LOCUS722</name>
</gene>
<feature type="transmembrane region" description="Helical" evidence="8">
    <location>
        <begin position="3463"/>
        <end position="3480"/>
    </location>
</feature>
<feature type="transmembrane region" description="Helical" evidence="8">
    <location>
        <begin position="3409"/>
        <end position="3430"/>
    </location>
</feature>
<dbReference type="SUPFAM" id="SSF49299">
    <property type="entry name" value="PKD domain"/>
    <property type="match status" value="4"/>
</dbReference>
<dbReference type="SMART" id="SM00308">
    <property type="entry name" value="LH2"/>
    <property type="match status" value="1"/>
</dbReference>
<feature type="domain" description="PKD" evidence="9">
    <location>
        <begin position="1076"/>
        <end position="1133"/>
    </location>
</feature>
<dbReference type="PROSITE" id="PS50095">
    <property type="entry name" value="PLAT"/>
    <property type="match status" value="1"/>
</dbReference>
<keyword evidence="12" id="KW-1185">Reference proteome</keyword>
<feature type="domain" description="PLAT" evidence="10">
    <location>
        <begin position="2593"/>
        <end position="2712"/>
    </location>
</feature>
<dbReference type="InterPro" id="IPR002859">
    <property type="entry name" value="PKD/REJ-like"/>
</dbReference>
<dbReference type="PANTHER" id="PTHR46730:SF1">
    <property type="entry name" value="PLAT DOMAIN-CONTAINING PROTEIN"/>
    <property type="match status" value="1"/>
</dbReference>
<comment type="caution">
    <text evidence="11">The sequence shown here is derived from an EMBL/GenBank/DDBJ whole genome shotgun (WGS) entry which is preliminary data.</text>
</comment>
<dbReference type="InterPro" id="IPR036392">
    <property type="entry name" value="PLAT/LH2_dom_sf"/>
</dbReference>
<feature type="transmembrane region" description="Helical" evidence="8">
    <location>
        <begin position="3500"/>
        <end position="3521"/>
    </location>
</feature>
<dbReference type="Gene3D" id="2.60.60.20">
    <property type="entry name" value="PLAT/LH2 domain"/>
    <property type="match status" value="1"/>
</dbReference>
<feature type="transmembrane region" description="Helical" evidence="8">
    <location>
        <begin position="3225"/>
        <end position="3246"/>
    </location>
</feature>
<evidence type="ECO:0000259" key="9">
    <source>
        <dbReference type="PROSITE" id="PS50093"/>
    </source>
</evidence>
<feature type="transmembrane region" description="Helical" evidence="8">
    <location>
        <begin position="3560"/>
        <end position="3580"/>
    </location>
</feature>
<feature type="transmembrane region" description="Helical" evidence="8">
    <location>
        <begin position="3055"/>
        <end position="3083"/>
    </location>
</feature>
<dbReference type="InterPro" id="IPR013783">
    <property type="entry name" value="Ig-like_fold"/>
</dbReference>
<feature type="transmembrane region" description="Helical" evidence="8">
    <location>
        <begin position="3368"/>
        <end position="3388"/>
    </location>
</feature>
<sequence>MDLSIDVYWSVSGNIEHVDYGIPLQVDEYGRMDPIILEWNRTLTFTSADTIRIIFSNGLTSKSLEQRISALLENILKPKITLKSNRTPRCLPSNYKDQATVPRVFVDDEFVLEGSVSYHVSIFIYQWVLSDGVVITRSSSYTMTRIVHSLRKEGLHESHLTITSSRGKAQATFIVIALQQIYFKIQEVFPQFMLVDTSVQLQISTIITNTRTWKVELKCNNDLQLSVIIPNIITQDICAISNHILKWKFRKSGKYLCWVYFTDGIFTARSEIYAFNVFPRLVKALIDTKNIIATNELVTLSVNVLPYLGPTNSSIAWKILNEKDTSTIFISNKPGLFNVPYTFIEAGKFIIQVVASNHFSQIKNETSVIVQDPITGLVVEPHRFIQFIKTDSKVHFEANFSKGTDVHCTWIVHCTYDHLPKKHYKFGSDVCIYIPRFIVLGVCNISLIVANQVSSVRPRTPWKVFVEEPITDLQVYVPDVVLAGSIIKIQIFLPLMYHEVHAIVRTKSLRVSAVYDPQTSIYNAELITGNRKNLEWLRIRAFNNVSYVVLRRPVLVIPEIGRVSIHSTGCLMVGNSAKFIVLVDGIIPLEKDRLLYKWQIQFNNHTTTEYTSVPQLQTSALHTPGILTLHVSVSNKVSERNSSLNLQVKESIVEPCLQHDAFAELGNIVEFELLGFNLTSNLMHMSLKLRISKSTRSFLVAPQRIHSASSFRWRYIFPSSGFYSIMAQVFLEYFDFISTNLTFQSGIHVQQRFISLQLAGPEIVCISRIPLQNEWFAKVVPFSYGNIFIWSLPESNEIISADSKLVINWIPPGTNELKVTVKNSYGHLNASMLVQAAVTLIALNYSFSDFFIGQNGTFSVTINQPVLPDAVFVDFGDGHNFDSSVSPSLLLFKSHGNSSTFTITHMYQTAGLHIVYFNASNSVSYFEHWTTVDVAIPISGVKLELLSPSVVALFEEVIVQCLVEKGSEIDFDWDFGDDTDGQYTTVNSTHNSSLAIHSYGVADTYNITVHVYNDYETVTAHLNVSIQAVEPIEKLHLRPRFDQYAAALHEQKSDQTSRTSKYVTDPIVFEAWVWRGSDIQFLFDFDDGQINLVPSELNVWSLPCATVKHIYTAEGIYNISVTATNPLDSVNESLPQPFYVQFAPKGLKLDKQYYIIQHKHTLRILASVTQGTNISFAWMLNNEQLNETGSILLLDSLRPGVHIVSVEVFNKVTDFAYKTVTRPSVSSKIYVQEKLQELSLCILHDGKEWCQENELELPLDEEIVFVANVLPSTERSLRFTWQVGMGDLQRTNKPFLHYMYPSPGRFIVNVTAQNHISMISSPHLELHLIQKVANLTSIHCQGPNLVNHVITFRAMYWFGTNLTFQWDFGDGSPIKTTYSPSIQHTYKEVGEYWVSVNVWNKFSHANISTNMFFLHHFCQKPEITFLQQRGQVYSYADDILIEAEISTNCETSNVKYSWTIEKESELLVLFDVPDMLLQRYLIIPRNYLKPGKYNIHLKVEMSGFIVYAESSTRLEIQFPNPIAFIKGGYVRLIGSNDNIKLETNVITLENATQSVNYSWSCLPLNQRQLSCFQAKYMDYFSSTFTNSFNLSASHLTPGISAVIINSTMQGLQLVSASQVIEIMPTQHVLITMIDSEVGFDHRINQDSKVRMKADCQNCSGHHIEYEWKVWRIEGEIHKMHYSNYECVQADGSTFFIMSPNATLVSENNSFAFHDIYEDNLKDPYYGSTNQLISEDLPPFPNLPGFPEELNFSHSRKRLRSVRDSPHESMTDSPDFTPFHSYPFEENAHYDVNSTFFNLSYPDFLPVPLHGDVLGGMDYPIPEEGAPGESGSAIARDQSSHRFKIYLSENDDAILVNHQIEEGAGPPRIDGNQVFVHETDKIGDPVRDPRLHEIPTVTHLLNRPRTPLFLSSDNTTTGFNSEYFTLKPGVLRAGHSYLIEVITKDKNHAFEGGAMELILINAGPVNGRCTLMPIKGYSLNFNFRLHCMEWKSDHQPLYYELRYSFTPDEPGHLIYFGLNRNAKFVLPSGLDSESFNVYLNVIIRNNVGASTKVCSIVREVKPLHLNTTLIQYIYNETFHPQSQLARYLGEKQNQALLHQIHVLSSSLYNQGLVKTANSKDKILKEQIRFRFLEAIEHLKILSKVEAIQILSCLSEIITDTSEITMFELQKVYNIYNRLHNRKSELYGFTSEVLQHEFLVLLSKLMFASHSVYLRNEELIRIGRQQLAEEIKDMMKLRWKIEDPLIIEVPHIFICGLYLLNLKQKLASNTFLIPLKLTEVQFLGGFNSSVKEKRMKRCLADDCIDVDSCISVIAQEFDYVSMPHYLNFAQLLPSKKTSVLLSVLSCDKLESVETTTDLNFHIRFSRNHENEMTNRALLSVQHMNFHQINITDDDINHSYLFHVKLDSRINGSENVQLDALFRHENWPTPKKYNWKQKFTINAEEHSFFISQDHIKMPGIYYFAIYPQVENKNVKSSEILSTYRIFIWKEVCLGKSRGIWSTQNCYSSETSNYIWTDCKCSALEITAYSIPFPANIFQVPLKDLMEPYFNFVPIAIFIVILLIYITLLVFNFYKDKMKNISYSPVPLLDNNNKHKQLYLVCVKTGMYYSAGTTASVFVVLHGTKGMTETRQLIDSKAEKFYFQKGAVDLFLMSTEKHLGPLVKLEVWHNNHGPSPSWYLKGIVIKDLKTGISYDFDCYKWLSAEKGDGQIERELTVSERKPSFCSVFWDSFITLIHDFNMWNSVICESPTSFFTGVQRLSCCLNFYLNCSLLFAMLLEQIFEKKPVQENAFPHISESTFQLCLLVSAVATLPQIILTLLFRFSKTPSVNFGPKFSKVFCFLSLHHLYCWLRQKRSNSSHSSDRSASSLGESDSFYSSFEESSIMSIPELMEESFSTEGKDEFPTSISSMSINDPVSPLQKTLSTWQAFENWVRKKHDLIKSDVMSGRQQISTEKSDSVLIPEEIMLEDLEHNENSSDSTSILSENSGQRLEITNFIHNDASLGHGLNLYLHQPFLHSSFYYVAWVLLTSNILLAGSITTIKISSFSFKKCTFWMKYTFLSQLCSFMIIIPLLVSLIAVIISVKLYFRSNIAGQLASTDQILHDTDINEISRVEPSYKRIEYFKKYLRPPKEQILEQFRQYAMKEKYIFNLQSSFWQYVAIFILLLLLLLPNDSRNQYLQKTSILNSLFRRYGLSAAATPIKSSFQLYDWLKFDFIDKFYGRNCLDLNLNYAITFLTGCSMVGSAVMRLFKTSACLDGIFSTCDGYLLRNVSSNNTFRQYEHRLLKGHFGVYDLEDNLLILPENPGEAQQQIDLFISHLSNISSSAISIEFLLFNPTFSTLTSVSLLFELTELEILFSKEILSAKLHEPASFQYHTNFALHLLFLLVVLVKYKNMCWRILKYGFSSLIKSWDCFSALFNVISTVYISVYIIYVLQFRYILSTLAEKNFDVNLNIATTAYFEMLSRQLLSFLIFLHLIGSIRIFCFSPRLKKLLQIISKSWKIILSTFFIFILLISICDLMTRHFIGVTDKLSHPLINCIKGMGSIFRYYKKPEIVNSDSIINKVFSTIILFVIVAIHVVLLSFLRSILIKNKFYEQRILSQKITLKDTKKVLKRKLTGCFKPPSPHVVAKDDYVLPVDFLLIELEQLADTLLTKANNLFSEYEINDCKKLEDTICSSAIEGYLNSQCQFLENEIGFEMPSSDEIRVDQHSPKISMESQMKIAELVTERLTATMPRLSKSTTKNLQPSSLSASISSQRKFKHFSGKNLNLSSSLPHKIRKTYPFYHVDSDSSSVSDSSSDKNVGNSLRKTKSRGKGKNKELNITDLCDDML</sequence>
<evidence type="ECO:0000256" key="5">
    <source>
        <dbReference type="ARBA" id="ARBA00023136"/>
    </source>
</evidence>
<protein>
    <submittedName>
        <fullName evidence="11">Uncharacterized protein</fullName>
    </submittedName>
</protein>
<keyword evidence="4 8" id="KW-1133">Transmembrane helix</keyword>
<proteinExistence type="predicted"/>
<feature type="transmembrane region" description="Helical" evidence="8">
    <location>
        <begin position="3016"/>
        <end position="3035"/>
    </location>
</feature>
<keyword evidence="3" id="KW-0677">Repeat</keyword>